<dbReference type="EC" id="1.1.1.25" evidence="1"/>
<dbReference type="Pfam" id="PF01488">
    <property type="entry name" value="Shikimate_DH"/>
    <property type="match status" value="1"/>
</dbReference>
<evidence type="ECO:0000259" key="8">
    <source>
        <dbReference type="Pfam" id="PF18317"/>
    </source>
</evidence>
<dbReference type="FunFam" id="3.40.50.720:FF:000172">
    <property type="entry name" value="Bifunctional 3-dehydroquinate dehydratase/shikimate dehydrogenase, chloroplastic"/>
    <property type="match status" value="1"/>
</dbReference>
<feature type="domain" description="Shikimate dehydrogenase substrate binding N-terminal" evidence="7">
    <location>
        <begin position="257"/>
        <end position="338"/>
    </location>
</feature>
<dbReference type="GO" id="GO:0009423">
    <property type="term" value="P:chorismate biosynthetic process"/>
    <property type="evidence" value="ECO:0007669"/>
    <property type="project" value="TreeGrafter"/>
</dbReference>
<dbReference type="NCBIfam" id="TIGR01093">
    <property type="entry name" value="aroD"/>
    <property type="match status" value="1"/>
</dbReference>
<dbReference type="GO" id="GO:0019632">
    <property type="term" value="P:shikimate metabolic process"/>
    <property type="evidence" value="ECO:0007669"/>
    <property type="project" value="InterPro"/>
</dbReference>
<dbReference type="InterPro" id="IPR036291">
    <property type="entry name" value="NAD(P)-bd_dom_sf"/>
</dbReference>
<dbReference type="Gene3D" id="3.40.50.720">
    <property type="entry name" value="NAD(P)-binding Rossmann-like Domain"/>
    <property type="match status" value="1"/>
</dbReference>
<dbReference type="GO" id="GO:0003855">
    <property type="term" value="F:3-dehydroquinate dehydratase activity"/>
    <property type="evidence" value="ECO:0007669"/>
    <property type="project" value="InterPro"/>
</dbReference>
<evidence type="ECO:0000313" key="9">
    <source>
        <dbReference type="EMBL" id="CAK7340835.1"/>
    </source>
</evidence>
<dbReference type="Proteomes" id="UP001314170">
    <property type="component" value="Unassembled WGS sequence"/>
</dbReference>
<dbReference type="HAMAP" id="MF_00214">
    <property type="entry name" value="AroD"/>
    <property type="match status" value="1"/>
</dbReference>
<keyword evidence="2" id="KW-0028">Amino-acid biosynthesis</keyword>
<dbReference type="InterPro" id="IPR022893">
    <property type="entry name" value="Shikimate_DH_fam"/>
</dbReference>
<dbReference type="CDD" id="cd00502">
    <property type="entry name" value="DHQase_I"/>
    <property type="match status" value="1"/>
</dbReference>
<dbReference type="GO" id="GO:0004764">
    <property type="term" value="F:shikimate 3-dehydrogenase (NADP+) activity"/>
    <property type="evidence" value="ECO:0007669"/>
    <property type="project" value="UniProtKB-EC"/>
</dbReference>
<dbReference type="SUPFAM" id="SSF51735">
    <property type="entry name" value="NAD(P)-binding Rossmann-fold domains"/>
    <property type="match status" value="1"/>
</dbReference>
<dbReference type="InterPro" id="IPR006151">
    <property type="entry name" value="Shikm_DH/Glu-tRNA_Rdtase"/>
</dbReference>
<evidence type="ECO:0000256" key="1">
    <source>
        <dbReference type="ARBA" id="ARBA00012962"/>
    </source>
</evidence>
<dbReference type="AlphaFoldDB" id="A0AAV1RWT2"/>
<dbReference type="GO" id="GO:0008652">
    <property type="term" value="P:amino acid biosynthetic process"/>
    <property type="evidence" value="ECO:0007669"/>
    <property type="project" value="UniProtKB-KW"/>
</dbReference>
<evidence type="ECO:0000259" key="6">
    <source>
        <dbReference type="Pfam" id="PF01488"/>
    </source>
</evidence>
<dbReference type="InterPro" id="IPR013708">
    <property type="entry name" value="Shikimate_DH-bd_N"/>
</dbReference>
<keyword evidence="5" id="KW-0057">Aromatic amino acid biosynthesis</keyword>
<dbReference type="Pfam" id="PF08501">
    <property type="entry name" value="Shikimate_dh_N"/>
    <property type="match status" value="1"/>
</dbReference>
<dbReference type="NCBIfam" id="TIGR00507">
    <property type="entry name" value="aroE"/>
    <property type="match status" value="1"/>
</dbReference>
<evidence type="ECO:0000259" key="7">
    <source>
        <dbReference type="Pfam" id="PF08501"/>
    </source>
</evidence>
<dbReference type="Pfam" id="PF18317">
    <property type="entry name" value="SDH_C"/>
    <property type="match status" value="1"/>
</dbReference>
<evidence type="ECO:0000313" key="10">
    <source>
        <dbReference type="Proteomes" id="UP001314170"/>
    </source>
</evidence>
<dbReference type="FunFam" id="3.20.20.70:FF:000142">
    <property type="entry name" value="bifunctional 3-dehydroquinate dehydratase/shikimate dehydrogenase, chloroplastic"/>
    <property type="match status" value="1"/>
</dbReference>
<keyword evidence="10" id="KW-1185">Reference proteome</keyword>
<evidence type="ECO:0000256" key="2">
    <source>
        <dbReference type="ARBA" id="ARBA00022605"/>
    </source>
</evidence>
<dbReference type="Gene3D" id="3.40.50.10860">
    <property type="entry name" value="Leucine Dehydrogenase, chain A, domain 1"/>
    <property type="match status" value="1"/>
</dbReference>
<dbReference type="SUPFAM" id="SSF51569">
    <property type="entry name" value="Aldolase"/>
    <property type="match status" value="1"/>
</dbReference>
<name>A0AAV1RWT2_9ROSI</name>
<gene>
    <name evidence="9" type="ORF">DCAF_LOCUS15924</name>
</gene>
<feature type="domain" description="SDH C-terminal" evidence="8">
    <location>
        <begin position="498"/>
        <end position="525"/>
    </location>
</feature>
<dbReference type="Gene3D" id="3.20.20.70">
    <property type="entry name" value="Aldolase class I"/>
    <property type="match status" value="1"/>
</dbReference>
<dbReference type="InterPro" id="IPR046346">
    <property type="entry name" value="Aminoacid_DH-like_N_sf"/>
</dbReference>
<proteinExistence type="inferred from homology"/>
<dbReference type="EMBL" id="CAWUPB010001160">
    <property type="protein sequence ID" value="CAK7340835.1"/>
    <property type="molecule type" value="Genomic_DNA"/>
</dbReference>
<protein>
    <recommendedName>
        <fullName evidence="1">shikimate dehydrogenase (NADP(+))</fullName>
        <ecNumber evidence="1">1.1.1.25</ecNumber>
    </recommendedName>
</protein>
<reference evidence="9 10" key="1">
    <citation type="submission" date="2024-01" db="EMBL/GenBank/DDBJ databases">
        <authorList>
            <person name="Waweru B."/>
        </authorList>
    </citation>
    <scope>NUCLEOTIDE SEQUENCE [LARGE SCALE GENOMIC DNA]</scope>
</reference>
<dbReference type="InterPro" id="IPR001381">
    <property type="entry name" value="DHquinase_I"/>
</dbReference>
<keyword evidence="4" id="KW-0560">Oxidoreductase</keyword>
<dbReference type="GO" id="GO:0050661">
    <property type="term" value="F:NADP binding"/>
    <property type="evidence" value="ECO:0007669"/>
    <property type="project" value="InterPro"/>
</dbReference>
<feature type="domain" description="Quinate/shikimate 5-dehydrogenase/glutamyl-tRNA reductase" evidence="6">
    <location>
        <begin position="378"/>
        <end position="449"/>
    </location>
</feature>
<dbReference type="PANTHER" id="PTHR21089:SF29">
    <property type="entry name" value="SHIKIMATE DEHYDROGENASE (NADP(+))"/>
    <property type="match status" value="1"/>
</dbReference>
<dbReference type="GO" id="GO:0009073">
    <property type="term" value="P:aromatic amino acid family biosynthetic process"/>
    <property type="evidence" value="ECO:0007669"/>
    <property type="project" value="UniProtKB-KW"/>
</dbReference>
<dbReference type="InterPro" id="IPR013785">
    <property type="entry name" value="Aldolase_TIM"/>
</dbReference>
<evidence type="ECO:0000256" key="5">
    <source>
        <dbReference type="ARBA" id="ARBA00023141"/>
    </source>
</evidence>
<dbReference type="SUPFAM" id="SSF53223">
    <property type="entry name" value="Aminoacid dehydrogenase-like, N-terminal domain"/>
    <property type="match status" value="1"/>
</dbReference>
<dbReference type="PANTHER" id="PTHR21089">
    <property type="entry name" value="SHIKIMATE DEHYDROGENASE"/>
    <property type="match status" value="1"/>
</dbReference>
<dbReference type="Pfam" id="PF01487">
    <property type="entry name" value="DHquinase_I"/>
    <property type="match status" value="1"/>
</dbReference>
<evidence type="ECO:0000256" key="3">
    <source>
        <dbReference type="ARBA" id="ARBA00022857"/>
    </source>
</evidence>
<comment type="caution">
    <text evidence="9">The sequence shown here is derived from an EMBL/GenBank/DDBJ whole genome shotgun (WGS) entry which is preliminary data.</text>
</comment>
<keyword evidence="3" id="KW-0521">NADP</keyword>
<dbReference type="InterPro" id="IPR041121">
    <property type="entry name" value="SDH_C"/>
</dbReference>
<dbReference type="HAMAP" id="MF_00222">
    <property type="entry name" value="Shikimate_DH_AroE"/>
    <property type="match status" value="1"/>
</dbReference>
<organism evidence="9 10">
    <name type="scientific">Dovyalis caffra</name>
    <dbReference type="NCBI Taxonomy" id="77055"/>
    <lineage>
        <taxon>Eukaryota</taxon>
        <taxon>Viridiplantae</taxon>
        <taxon>Streptophyta</taxon>
        <taxon>Embryophyta</taxon>
        <taxon>Tracheophyta</taxon>
        <taxon>Spermatophyta</taxon>
        <taxon>Magnoliopsida</taxon>
        <taxon>eudicotyledons</taxon>
        <taxon>Gunneridae</taxon>
        <taxon>Pentapetalae</taxon>
        <taxon>rosids</taxon>
        <taxon>fabids</taxon>
        <taxon>Malpighiales</taxon>
        <taxon>Salicaceae</taxon>
        <taxon>Flacourtieae</taxon>
        <taxon>Dovyalis</taxon>
    </lineage>
</organism>
<dbReference type="InterPro" id="IPR011342">
    <property type="entry name" value="Shikimate_DH"/>
</dbReference>
<evidence type="ECO:0000256" key="4">
    <source>
        <dbReference type="ARBA" id="ARBA00023002"/>
    </source>
</evidence>
<sequence>MGSLPFTTSDLQISGSEVRSSPTLLCVPLMGTTVEQMLIQMRNAKEIGADVVEIRLDCLTNFNPHPDLEILIKRSPLPTLVTYRPIWEGGQYEADETERPDVLLLAMQLGASYIDVELEIAHDFNNSICGKKPDNFKVIVSSHNYHHTPSAEAIANLVARMQATGADIVKIATTALDITDCARIFQIMVHSQVPIIGTVMGERGLISWILSPKFGGYLTYGALEAGAISAPGQPTAKDLLDLYNFRFIRPDTKVYGIIGKPVGHSKSPLLFNASFKSVGLNAVYLHFLVDDVEKFFNTYSSIDLASGCSCTIPHKEVALKCMDEINPIAKKIGAINNIVRRPDGTLIAFNTDYIGAISAIEDGLRELNGAIPAGASPLSGKLFVVLGAGGAGKSLAYGAAQMGARVVVANRTFERAKELAEKVGGQAMTLAEAEHFHPEDGMVLANTTSVGMKPDTGETPLAKHALKHYCLVFDAIYTPKDTRLLQEAKESGAIIVYGTEMLIRQGFEQYKNFTGLPAPEQMFRQLMEKHA</sequence>
<dbReference type="CDD" id="cd01065">
    <property type="entry name" value="NAD_bind_Shikimate_DH"/>
    <property type="match status" value="1"/>
</dbReference>
<accession>A0AAV1RWT2</accession>